<dbReference type="Proteomes" id="UP000078559">
    <property type="component" value="Chromosome 8"/>
</dbReference>
<dbReference type="InterPro" id="IPR011009">
    <property type="entry name" value="Kinase-like_dom_sf"/>
</dbReference>
<keyword evidence="4" id="KW-1185">Reference proteome</keyword>
<gene>
    <name evidence="3" type="ORF">VM1G_07534</name>
</gene>
<dbReference type="GO" id="GO:0044773">
    <property type="term" value="P:mitotic DNA damage checkpoint signaling"/>
    <property type="evidence" value="ECO:0007669"/>
    <property type="project" value="TreeGrafter"/>
</dbReference>
<feature type="compositionally biased region" description="Basic and acidic residues" evidence="1">
    <location>
        <begin position="26"/>
        <end position="35"/>
    </location>
</feature>
<proteinExistence type="predicted"/>
<sequence>MPPNVTQLQPENDFPTESTVPVPTEQWKRELRERGNLAPGQLDTHTESTVPVPTEQWKKELRERGNLAPGQLDAHTESTVPLPEEQLKRGHGIFTTQQPGTLVSEHVDSDPETSLLVSETSSHPGLQQFFVWRDLMPHTPGIGQLELMPNLKLIFEQTKAEDHHQSYSKFLGVVHSRAETRCTFTINGINLAVSFIPWDDDAIVYNESSECFVLASVPDEFNTLKIGPKRSATIYPGIWELRGDNTSAKFQLRPRRYRLFLEEKSNKRAAEQGVLPPEKVKGSRGWRMIPQQHYDKDSPCAAVTRPVTTEGAAALAQVGLNEDSTLSVIDEATGMLEYSITRVRARFLKRDKGVDIFKAIFKEDGSKSQVVVVKMHKPRGPDVESAIGYWSREYNAHHGLQHRCIPSLVSFDSRMLTLMIEYKDFGDLGSKQWCSRGIPGSAPFFKGNVEDAYTILANISSALAYIAQEGIVHNDVKANNILYGGRATPGGAILIDFGLSRYVEQHPKDYGGGSPWYVAPEYPRNHRAAPADVWSLGVVMLYVMGRIPLPELEPEWSIYQDVEGVPKAVGMRQAWMRKVESQCKELKAPVTCSKETKLRELVCSMLNKIDGRITARELEEVTKEWIP</sequence>
<evidence type="ECO:0000256" key="1">
    <source>
        <dbReference type="SAM" id="MobiDB-lite"/>
    </source>
</evidence>
<feature type="compositionally biased region" description="Polar residues" evidence="1">
    <location>
        <begin position="1"/>
        <end position="21"/>
    </location>
</feature>
<keyword evidence="3" id="KW-0418">Kinase</keyword>
<feature type="domain" description="Protein kinase" evidence="2">
    <location>
        <begin position="304"/>
        <end position="626"/>
    </location>
</feature>
<evidence type="ECO:0000313" key="4">
    <source>
        <dbReference type="Proteomes" id="UP000078559"/>
    </source>
</evidence>
<dbReference type="PANTHER" id="PTHR44167">
    <property type="entry name" value="OVARIAN-SPECIFIC SERINE/THREONINE-PROTEIN KINASE LOK-RELATED"/>
    <property type="match status" value="1"/>
</dbReference>
<dbReference type="Pfam" id="PF00069">
    <property type="entry name" value="Pkinase"/>
    <property type="match status" value="1"/>
</dbReference>
<dbReference type="InterPro" id="IPR000719">
    <property type="entry name" value="Prot_kinase_dom"/>
</dbReference>
<dbReference type="CDD" id="cd00180">
    <property type="entry name" value="PKc"/>
    <property type="match status" value="1"/>
</dbReference>
<dbReference type="AlphaFoldDB" id="A0A194W7N5"/>
<accession>A0A194W7N5</accession>
<feature type="region of interest" description="Disordered" evidence="1">
    <location>
        <begin position="1"/>
        <end position="52"/>
    </location>
</feature>
<dbReference type="GO" id="GO:0004674">
    <property type="term" value="F:protein serine/threonine kinase activity"/>
    <property type="evidence" value="ECO:0007669"/>
    <property type="project" value="TreeGrafter"/>
</dbReference>
<dbReference type="OrthoDB" id="1668230at2759"/>
<reference evidence="3" key="1">
    <citation type="submission" date="2014-12" db="EMBL/GenBank/DDBJ databases">
        <title>Genome Sequence of Valsa Canker Pathogens Uncovers a Specific Adaption of Colonization on Woody Bark.</title>
        <authorList>
            <person name="Yin Z."/>
            <person name="Liu H."/>
            <person name="Gao X."/>
            <person name="Li Z."/>
            <person name="Song N."/>
            <person name="Ke X."/>
            <person name="Dai Q."/>
            <person name="Wu Y."/>
            <person name="Sun Y."/>
            <person name="Xu J.-R."/>
            <person name="Kang Z.K."/>
            <person name="Wang L."/>
            <person name="Huang L."/>
        </authorList>
    </citation>
    <scope>NUCLEOTIDE SEQUENCE [LARGE SCALE GENOMIC DNA]</scope>
    <source>
        <strain evidence="3">03-8</strain>
    </source>
</reference>
<dbReference type="PANTHER" id="PTHR44167:SF24">
    <property type="entry name" value="SERINE_THREONINE-PROTEIN KINASE CHK2"/>
    <property type="match status" value="1"/>
</dbReference>
<dbReference type="SMART" id="SM00220">
    <property type="entry name" value="S_TKc"/>
    <property type="match status" value="1"/>
</dbReference>
<protein>
    <submittedName>
        <fullName evidence="3">Calcium/calmodulin-dependent protein kinase type I</fullName>
    </submittedName>
</protein>
<dbReference type="PROSITE" id="PS50011">
    <property type="entry name" value="PROTEIN_KINASE_DOM"/>
    <property type="match status" value="1"/>
</dbReference>
<name>A0A194W7N5_CYTMA</name>
<dbReference type="GO" id="GO:0005524">
    <property type="term" value="F:ATP binding"/>
    <property type="evidence" value="ECO:0007669"/>
    <property type="project" value="InterPro"/>
</dbReference>
<keyword evidence="3" id="KW-0808">Transferase</keyword>
<dbReference type="PROSITE" id="PS00108">
    <property type="entry name" value="PROTEIN_KINASE_ST"/>
    <property type="match status" value="1"/>
</dbReference>
<dbReference type="GO" id="GO:0005634">
    <property type="term" value="C:nucleus"/>
    <property type="evidence" value="ECO:0007669"/>
    <property type="project" value="TreeGrafter"/>
</dbReference>
<evidence type="ECO:0000313" key="3">
    <source>
        <dbReference type="EMBL" id="KUI72095.1"/>
    </source>
</evidence>
<dbReference type="InterPro" id="IPR008271">
    <property type="entry name" value="Ser/Thr_kinase_AS"/>
</dbReference>
<dbReference type="SUPFAM" id="SSF56112">
    <property type="entry name" value="Protein kinase-like (PK-like)"/>
    <property type="match status" value="1"/>
</dbReference>
<dbReference type="SMR" id="A0A194W7N5"/>
<dbReference type="EMBL" id="CM003105">
    <property type="protein sequence ID" value="KUI72095.1"/>
    <property type="molecule type" value="Genomic_DNA"/>
</dbReference>
<organism evidence="3 4">
    <name type="scientific">Cytospora mali</name>
    <name type="common">Apple Valsa canker fungus</name>
    <name type="synonym">Valsa mali</name>
    <dbReference type="NCBI Taxonomy" id="578113"/>
    <lineage>
        <taxon>Eukaryota</taxon>
        <taxon>Fungi</taxon>
        <taxon>Dikarya</taxon>
        <taxon>Ascomycota</taxon>
        <taxon>Pezizomycotina</taxon>
        <taxon>Sordariomycetes</taxon>
        <taxon>Sordariomycetidae</taxon>
        <taxon>Diaporthales</taxon>
        <taxon>Cytosporaceae</taxon>
        <taxon>Cytospora</taxon>
    </lineage>
</organism>
<evidence type="ECO:0000259" key="2">
    <source>
        <dbReference type="PROSITE" id="PS50011"/>
    </source>
</evidence>
<dbReference type="Gene3D" id="1.10.510.10">
    <property type="entry name" value="Transferase(Phosphotransferase) domain 1"/>
    <property type="match status" value="1"/>
</dbReference>